<organism evidence="1 2">
    <name type="scientific">Naganishia cerealis</name>
    <dbReference type="NCBI Taxonomy" id="610337"/>
    <lineage>
        <taxon>Eukaryota</taxon>
        <taxon>Fungi</taxon>
        <taxon>Dikarya</taxon>
        <taxon>Basidiomycota</taxon>
        <taxon>Agaricomycotina</taxon>
        <taxon>Tremellomycetes</taxon>
        <taxon>Filobasidiales</taxon>
        <taxon>Filobasidiaceae</taxon>
        <taxon>Naganishia</taxon>
    </lineage>
</organism>
<evidence type="ECO:0000313" key="2">
    <source>
        <dbReference type="Proteomes" id="UP001241377"/>
    </source>
</evidence>
<dbReference type="EMBL" id="JASBWR010000048">
    <property type="protein sequence ID" value="KAJ9102980.1"/>
    <property type="molecule type" value="Genomic_DNA"/>
</dbReference>
<proteinExistence type="predicted"/>
<accession>A0ACC2VV35</accession>
<dbReference type="Proteomes" id="UP001241377">
    <property type="component" value="Unassembled WGS sequence"/>
</dbReference>
<protein>
    <submittedName>
        <fullName evidence="1">Uncharacterized protein</fullName>
    </submittedName>
</protein>
<sequence length="984" mass="110024">MSALPTPDSNEAEGATSQSNSAELPIEDAPIPSSTNDPTPTTAATLDGPVITKRKITRSRIGCFTCRRRKKACDLGKPVCQGCTRLGLECQWPMNYQDTLPKKRVAEALAAAERASGRSETLGSTNRSRSASRIRDLKYEPNASSPAERNGLHRGDSGNDSRASNEQGDAPSVRRPSIVGSAYEDDSWLFPERMSYIHGDPSDMFDIYDESLAPLPPQHSAPLYENQNISSQDFKSHLQHRSSAPGYVQLYVNGHSNSSMLHHPGQPSLNQFSTPQNEHNNSNNQIPLFGDPVNRISHNGAPNAALSFPTMSKGFPNTQTQNNAFAGHLSSTGLALTVEQSYSNHLGQHQQQHRHLNADVSGNISQPGLNNMNNLVWNHHGTSAPPAQINLEDPLMQLLAGGSYPALRGDVTEPSVLQQSQRPNNLQTPSADHSQAQSVPPAPTQKLPLRISAHEFEGSFVTSVPVKTETSLWNGFNDNQRRLRTQILEYYTQTLSKLVSCDHIDQDDVRRDGVDLAHGARRAAGFDVFRSLASSSTSTMESSIDSSSRTTAELKMDSLSSAIPDPSTEWTPAHILHMALLAWAGRHSLNKGEVRHEAASEEWGKRAETMLARWLDGMEEKSSSDLRQAERDTEHHSTQSEGRPEGSGEHQEGTRGEIRSVDNGKATHDTSLSWQSRNDKVSMLTTLAACLMIVQWKNCRGDISGFQSIMARIKALSTKVFFKDQNRPIPGTMEFHFMENLLYKDVLSTSIYVNAPVLDQDALQSYFRLKPTVINTLTGLAWPIFTTMYRVAGLIRKKRNRASQSVQDGTTWRYDELMDLVSEAEKIQQDLDSEKRLIDEVIENHPRLEAHRCLHEAFRLACVLQLRCQVLNEPSTSLPIRLLIRQLLGLLESMMKQNLPGWCSCHWVQFQTALYCLDIKCENGQSDRDRINVLYDRTFRDLAFLNVPRSHKVVQEVWRRSDAEGRQVDWLDVLQEWDWDLYLV</sequence>
<gene>
    <name evidence="1" type="ORF">QFC19_004537</name>
</gene>
<evidence type="ECO:0000313" key="1">
    <source>
        <dbReference type="EMBL" id="KAJ9102980.1"/>
    </source>
</evidence>
<keyword evidence="2" id="KW-1185">Reference proteome</keyword>
<comment type="caution">
    <text evidence="1">The sequence shown here is derived from an EMBL/GenBank/DDBJ whole genome shotgun (WGS) entry which is preliminary data.</text>
</comment>
<reference evidence="1" key="1">
    <citation type="submission" date="2023-04" db="EMBL/GenBank/DDBJ databases">
        <title>Draft Genome sequencing of Naganishia species isolated from polar environments using Oxford Nanopore Technology.</title>
        <authorList>
            <person name="Leo P."/>
            <person name="Venkateswaran K."/>
        </authorList>
    </citation>
    <scope>NUCLEOTIDE SEQUENCE</scope>
    <source>
        <strain evidence="1">MNA-CCFEE 5261</strain>
    </source>
</reference>
<name>A0ACC2VV35_9TREE</name>